<accession>A0A0E2DB83</accession>
<comment type="caution">
    <text evidence="1">The sequence shown here is derived from an EMBL/GenBank/DDBJ whole genome shotgun (WGS) entry which is preliminary data.</text>
</comment>
<gene>
    <name evidence="1" type="ORF">LEP1GSC105_0151</name>
</gene>
<proteinExistence type="predicted"/>
<organism evidence="1 2">
    <name type="scientific">Leptospira interrogans str. UI 12758</name>
    <dbReference type="NCBI Taxonomy" id="1049938"/>
    <lineage>
        <taxon>Bacteria</taxon>
        <taxon>Pseudomonadati</taxon>
        <taxon>Spirochaetota</taxon>
        <taxon>Spirochaetia</taxon>
        <taxon>Leptospirales</taxon>
        <taxon>Leptospiraceae</taxon>
        <taxon>Leptospira</taxon>
    </lineage>
</organism>
<dbReference type="Proteomes" id="UP000001340">
    <property type="component" value="Unassembled WGS sequence"/>
</dbReference>
<dbReference type="EMBL" id="AHNR02000004">
    <property type="protein sequence ID" value="EKR57169.1"/>
    <property type="molecule type" value="Genomic_DNA"/>
</dbReference>
<dbReference type="RefSeq" id="WP_002122266.1">
    <property type="nucleotide sequence ID" value="NZ_AHNR02000004.1"/>
</dbReference>
<sequence>MLSQIEDYLRIGLSAKHRATNQIVHFPLIHIVVEKCEEEQKTYIATCLEYSQAFESNKPQTAVAGVINLMHDYFLTALKKEGMEFIFSELERQDNEILWGKVRRYLAEKYKSNLLFVEKSFDRDTTKTELIELAKNIMPPFEVDEVVSKDHHEHVTSLKDETIKHQSELILQILHVLSNKTKQIEEQKKTISKLRNGLEGGLEEWTEQQPDIQIPVPSAS</sequence>
<protein>
    <submittedName>
        <fullName evidence="1">Uncharacterized protein</fullName>
    </submittedName>
</protein>
<dbReference type="AlphaFoldDB" id="A0A0E2DB83"/>
<evidence type="ECO:0000313" key="2">
    <source>
        <dbReference type="Proteomes" id="UP000001340"/>
    </source>
</evidence>
<reference evidence="1 2" key="1">
    <citation type="submission" date="2012-10" db="EMBL/GenBank/DDBJ databases">
        <authorList>
            <person name="Harkins D.M."/>
            <person name="Durkin A.S."/>
            <person name="Brinkac L.M."/>
            <person name="Haft D.H."/>
            <person name="Selengut J.D."/>
            <person name="Sanka R."/>
            <person name="DePew J."/>
            <person name="Purushe J."/>
            <person name="Chanthongthip A."/>
            <person name="Lattana O."/>
            <person name="Phetsouvanh R."/>
            <person name="Newton P.N."/>
            <person name="Vinetz J.M."/>
            <person name="Sutton G.G."/>
            <person name="Nierman W.C."/>
            <person name="Fouts D.E."/>
        </authorList>
    </citation>
    <scope>NUCLEOTIDE SEQUENCE [LARGE SCALE GENOMIC DNA]</scope>
    <source>
        <strain evidence="1 2">UI 12758</strain>
    </source>
</reference>
<name>A0A0E2DB83_LEPIR</name>
<evidence type="ECO:0000313" key="1">
    <source>
        <dbReference type="EMBL" id="EKR57169.1"/>
    </source>
</evidence>